<dbReference type="EC" id="2.1.1.100" evidence="3 10"/>
<keyword evidence="9 10" id="KW-0472">Membrane</keyword>
<keyword evidence="10" id="KW-0256">Endoplasmic reticulum</keyword>
<organism evidence="12 13">
    <name type="scientific">Dothistroma septosporum (strain NZE10 / CBS 128990)</name>
    <name type="common">Red band needle blight fungus</name>
    <name type="synonym">Mycosphaerella pini</name>
    <dbReference type="NCBI Taxonomy" id="675120"/>
    <lineage>
        <taxon>Eukaryota</taxon>
        <taxon>Fungi</taxon>
        <taxon>Dikarya</taxon>
        <taxon>Ascomycota</taxon>
        <taxon>Pezizomycotina</taxon>
        <taxon>Dothideomycetes</taxon>
        <taxon>Dothideomycetidae</taxon>
        <taxon>Mycosphaerellales</taxon>
        <taxon>Mycosphaerellaceae</taxon>
        <taxon>Dothistroma</taxon>
    </lineage>
</organism>
<name>N1PNI0_DOTSN</name>
<evidence type="ECO:0000256" key="5">
    <source>
        <dbReference type="ARBA" id="ARBA00022679"/>
    </source>
</evidence>
<dbReference type="PANTHER" id="PTHR12714:SF9">
    <property type="entry name" value="PROTEIN-S-ISOPRENYLCYSTEINE O-METHYLTRANSFERASE"/>
    <property type="match status" value="1"/>
</dbReference>
<reference evidence="13" key="1">
    <citation type="journal article" date="2012" name="PLoS Genet.">
        <title>The genomes of the fungal plant pathogens Cladosporium fulvum and Dothistroma septosporum reveal adaptation to different hosts and lifestyles but also signatures of common ancestry.</title>
        <authorList>
            <person name="de Wit P.J.G.M."/>
            <person name="van der Burgt A."/>
            <person name="Oekmen B."/>
            <person name="Stergiopoulos I."/>
            <person name="Abd-Elsalam K.A."/>
            <person name="Aerts A.L."/>
            <person name="Bahkali A.H."/>
            <person name="Beenen H.G."/>
            <person name="Chettri P."/>
            <person name="Cox M.P."/>
            <person name="Datema E."/>
            <person name="de Vries R.P."/>
            <person name="Dhillon B."/>
            <person name="Ganley A.R."/>
            <person name="Griffiths S.A."/>
            <person name="Guo Y."/>
            <person name="Hamelin R.C."/>
            <person name="Henrissat B."/>
            <person name="Kabir M.S."/>
            <person name="Jashni M.K."/>
            <person name="Kema G."/>
            <person name="Klaubauf S."/>
            <person name="Lapidus A."/>
            <person name="Levasseur A."/>
            <person name="Lindquist E."/>
            <person name="Mehrabi R."/>
            <person name="Ohm R.A."/>
            <person name="Owen T.J."/>
            <person name="Salamov A."/>
            <person name="Schwelm A."/>
            <person name="Schijlen E."/>
            <person name="Sun H."/>
            <person name="van den Burg H.A."/>
            <person name="van Ham R.C.H.J."/>
            <person name="Zhang S."/>
            <person name="Goodwin S.B."/>
            <person name="Grigoriev I.V."/>
            <person name="Collemare J."/>
            <person name="Bradshaw R.E."/>
        </authorList>
    </citation>
    <scope>NUCLEOTIDE SEQUENCE [LARGE SCALE GENOMIC DNA]</scope>
    <source>
        <strain evidence="13">NZE10 / CBS 128990</strain>
    </source>
</reference>
<evidence type="ECO:0000256" key="4">
    <source>
        <dbReference type="ARBA" id="ARBA00022603"/>
    </source>
</evidence>
<evidence type="ECO:0000256" key="7">
    <source>
        <dbReference type="ARBA" id="ARBA00022692"/>
    </source>
</evidence>
<dbReference type="STRING" id="675120.N1PNI0"/>
<protein>
    <recommendedName>
        <fullName evidence="3 10">Protein-S-isoprenylcysteine O-methyltransferase</fullName>
        <ecNumber evidence="3 10">2.1.1.100</ecNumber>
    </recommendedName>
</protein>
<accession>N1PNI0</accession>
<reference evidence="12 13" key="2">
    <citation type="journal article" date="2012" name="PLoS Pathog.">
        <title>Diverse lifestyles and strategies of plant pathogenesis encoded in the genomes of eighteen Dothideomycetes fungi.</title>
        <authorList>
            <person name="Ohm R.A."/>
            <person name="Feau N."/>
            <person name="Henrissat B."/>
            <person name="Schoch C.L."/>
            <person name="Horwitz B.A."/>
            <person name="Barry K.W."/>
            <person name="Condon B.J."/>
            <person name="Copeland A.C."/>
            <person name="Dhillon B."/>
            <person name="Glaser F."/>
            <person name="Hesse C.N."/>
            <person name="Kosti I."/>
            <person name="LaButti K."/>
            <person name="Lindquist E.A."/>
            <person name="Lucas S."/>
            <person name="Salamov A.A."/>
            <person name="Bradshaw R.E."/>
            <person name="Ciuffetti L."/>
            <person name="Hamelin R.C."/>
            <person name="Kema G.H.J."/>
            <person name="Lawrence C."/>
            <person name="Scott J.A."/>
            <person name="Spatafora J.W."/>
            <person name="Turgeon B.G."/>
            <person name="de Wit P.J.G.M."/>
            <person name="Zhong S."/>
            <person name="Goodwin S.B."/>
            <person name="Grigoriev I.V."/>
        </authorList>
    </citation>
    <scope>NUCLEOTIDE SEQUENCE [LARGE SCALE GENOMIC DNA]</scope>
    <source>
        <strain evidence="13">NZE10 / CBS 128990</strain>
    </source>
</reference>
<comment type="similarity">
    <text evidence="2 10">Belongs to the class VI-like SAM-binding methyltransferase superfamily. Isoprenylcysteine carboxyl methyltransferase family.</text>
</comment>
<dbReference type="InterPro" id="IPR007269">
    <property type="entry name" value="ICMT_MeTrfase"/>
</dbReference>
<dbReference type="InterPro" id="IPR025770">
    <property type="entry name" value="PPMT_MeTrfase"/>
</dbReference>
<dbReference type="Proteomes" id="UP000016933">
    <property type="component" value="Unassembled WGS sequence"/>
</dbReference>
<comment type="subcellular location">
    <subcellularLocation>
        <location evidence="10">Endoplasmic reticulum membrane</location>
        <topology evidence="10">Multi-pass membrane protein</topology>
    </subcellularLocation>
    <subcellularLocation>
        <location evidence="1">Membrane</location>
        <topology evidence="1">Multi-pass membrane protein</topology>
    </subcellularLocation>
</comment>
<dbReference type="GO" id="GO:0032259">
    <property type="term" value="P:methylation"/>
    <property type="evidence" value="ECO:0007669"/>
    <property type="project" value="UniProtKB-KW"/>
</dbReference>
<feature type="transmembrane region" description="Helical" evidence="10">
    <location>
        <begin position="121"/>
        <end position="146"/>
    </location>
</feature>
<dbReference type="OMA" id="IKREEAY"/>
<evidence type="ECO:0000256" key="8">
    <source>
        <dbReference type="ARBA" id="ARBA00022989"/>
    </source>
</evidence>
<dbReference type="GO" id="GO:0004671">
    <property type="term" value="F:protein C-terminal S-isoprenylcysteine carboxyl O-methyltransferase activity"/>
    <property type="evidence" value="ECO:0007669"/>
    <property type="project" value="UniProtKB-EC"/>
</dbReference>
<keyword evidence="7 10" id="KW-0812">Transmembrane</keyword>
<dbReference type="AlphaFoldDB" id="N1PNI0"/>
<comment type="catalytic activity">
    <reaction evidence="10">
        <text>[protein]-C-terminal S-[(2E,6E)-farnesyl]-L-cysteine + S-adenosyl-L-methionine = [protein]-C-terminal S-[(2E,6E)-farnesyl]-L-cysteine methyl ester + S-adenosyl-L-homocysteine</text>
        <dbReference type="Rhea" id="RHEA:21672"/>
        <dbReference type="Rhea" id="RHEA-COMP:12125"/>
        <dbReference type="Rhea" id="RHEA-COMP:12126"/>
        <dbReference type="ChEBI" id="CHEBI:57856"/>
        <dbReference type="ChEBI" id="CHEBI:59789"/>
        <dbReference type="ChEBI" id="CHEBI:90510"/>
        <dbReference type="ChEBI" id="CHEBI:90511"/>
        <dbReference type="EC" id="2.1.1.100"/>
    </reaction>
</comment>
<dbReference type="GO" id="GO:0005789">
    <property type="term" value="C:endoplasmic reticulum membrane"/>
    <property type="evidence" value="ECO:0007669"/>
    <property type="project" value="UniProtKB-SubCell"/>
</dbReference>
<dbReference type="Pfam" id="PF04140">
    <property type="entry name" value="ICMT"/>
    <property type="match status" value="1"/>
</dbReference>
<evidence type="ECO:0000256" key="11">
    <source>
        <dbReference type="SAM" id="MobiDB-lite"/>
    </source>
</evidence>
<dbReference type="PANTHER" id="PTHR12714">
    <property type="entry name" value="PROTEIN-S ISOPRENYLCYSTEINE O-METHYLTRANSFERASE"/>
    <property type="match status" value="1"/>
</dbReference>
<evidence type="ECO:0000256" key="1">
    <source>
        <dbReference type="ARBA" id="ARBA00004141"/>
    </source>
</evidence>
<gene>
    <name evidence="12" type="ORF">DOTSEDRAFT_70884</name>
</gene>
<feature type="transmembrane region" description="Helical" evidence="10">
    <location>
        <begin position="59"/>
        <end position="83"/>
    </location>
</feature>
<evidence type="ECO:0000313" key="13">
    <source>
        <dbReference type="Proteomes" id="UP000016933"/>
    </source>
</evidence>
<keyword evidence="4 10" id="KW-0489">Methyltransferase</keyword>
<feature type="region of interest" description="Disordered" evidence="11">
    <location>
        <begin position="1"/>
        <end position="44"/>
    </location>
</feature>
<feature type="transmembrane region" description="Helical" evidence="10">
    <location>
        <begin position="219"/>
        <end position="247"/>
    </location>
</feature>
<dbReference type="PROSITE" id="PS51564">
    <property type="entry name" value="SAM_ICMT"/>
    <property type="match status" value="1"/>
</dbReference>
<sequence length="281" mass="31161">MARLSQSSSPHGTPKSPSEGIRFSLVSPGQGGTEDDTPHPADEPLDLDLTLLPGGVRDLSYIGIQAFGLGSVFTGALLATIYLVSRSSTWWRLPAFLTSLSIFHFLEYWTTARYNTPSCKASSFLLFSNGAAYNIAHSCAAMEIIVSHSFPTYQEYGVYAITILAGVVLVAVGQVVRTIAMCQAGTNFNHIVQGKKKDDHVLVTDGIYAHFRHPSYFGFFWWAIGTQVLVGNKVCLVGYVIVLWQFFNDRIRGEEKYLISFFGEKYEDFKKTTGTKIPFIR</sequence>
<dbReference type="OrthoDB" id="422086at2759"/>
<evidence type="ECO:0000256" key="9">
    <source>
        <dbReference type="ARBA" id="ARBA00023136"/>
    </source>
</evidence>
<dbReference type="HOGENOM" id="CLU_065200_0_0_1"/>
<dbReference type="Gene3D" id="1.20.120.1630">
    <property type="match status" value="1"/>
</dbReference>
<evidence type="ECO:0000256" key="2">
    <source>
        <dbReference type="ARBA" id="ARBA00009140"/>
    </source>
</evidence>
<dbReference type="eggNOG" id="KOG2628">
    <property type="taxonomic scope" value="Eukaryota"/>
</dbReference>
<proteinExistence type="inferred from homology"/>
<keyword evidence="5" id="KW-0808">Transferase</keyword>
<evidence type="ECO:0000256" key="6">
    <source>
        <dbReference type="ARBA" id="ARBA00022691"/>
    </source>
</evidence>
<evidence type="ECO:0000313" key="12">
    <source>
        <dbReference type="EMBL" id="EME44981.1"/>
    </source>
</evidence>
<feature type="transmembrane region" description="Helical" evidence="10">
    <location>
        <begin position="158"/>
        <end position="180"/>
    </location>
</feature>
<keyword evidence="8 10" id="KW-1133">Transmembrane helix</keyword>
<keyword evidence="6 10" id="KW-0949">S-adenosyl-L-methionine</keyword>
<evidence type="ECO:0000256" key="10">
    <source>
        <dbReference type="RuleBase" id="RU362022"/>
    </source>
</evidence>
<keyword evidence="13" id="KW-1185">Reference proteome</keyword>
<feature type="transmembrane region" description="Helical" evidence="10">
    <location>
        <begin position="90"/>
        <end position="109"/>
    </location>
</feature>
<dbReference type="EMBL" id="KB446538">
    <property type="protein sequence ID" value="EME44981.1"/>
    <property type="molecule type" value="Genomic_DNA"/>
</dbReference>
<feature type="compositionally biased region" description="Polar residues" evidence="11">
    <location>
        <begin position="1"/>
        <end position="11"/>
    </location>
</feature>
<evidence type="ECO:0000256" key="3">
    <source>
        <dbReference type="ARBA" id="ARBA00012151"/>
    </source>
</evidence>